<dbReference type="AlphaFoldDB" id="A0A9D4Y6X8"/>
<dbReference type="Gramene" id="Psat02G0092600-T1">
    <property type="protein sequence ID" value="KAI5433877.1"/>
    <property type="gene ID" value="KIW84_020926"/>
</dbReference>
<dbReference type="InterPro" id="IPR010800">
    <property type="entry name" value="GRP"/>
</dbReference>
<gene>
    <name evidence="2" type="ORF">KIW84_020926</name>
</gene>
<evidence type="ECO:0000313" key="3">
    <source>
        <dbReference type="Proteomes" id="UP001058974"/>
    </source>
</evidence>
<dbReference type="Pfam" id="PF07172">
    <property type="entry name" value="GRP"/>
    <property type="match status" value="1"/>
</dbReference>
<dbReference type="PANTHER" id="PTHR37372">
    <property type="entry name" value="OS06G0316800 PROTEIN"/>
    <property type="match status" value="1"/>
</dbReference>
<dbReference type="PANTHER" id="PTHR37372:SF1">
    <property type="entry name" value="GEO07177P1"/>
    <property type="match status" value="1"/>
</dbReference>
<sequence length="166" mass="17267">FLPLYIEISFLPFFSSFTIKYHISLDFELSTMDSKKAFIILGFLAMVLFISSVVSARDLSETSTNTKEKVVEKSNEVNDAKYYGGGYGGYGGYGGGYGGYRGGYGGYNGGYGGYRGGYGGYNGGYGGYRGGYGGYNGGYGGYRGGGGGYGYGGGGGYNGGVSDHGN</sequence>
<dbReference type="InterPro" id="IPR052872">
    <property type="entry name" value="ESR_Regulator"/>
</dbReference>
<organism evidence="2 3">
    <name type="scientific">Pisum sativum</name>
    <name type="common">Garden pea</name>
    <name type="synonym">Lathyrus oleraceus</name>
    <dbReference type="NCBI Taxonomy" id="3888"/>
    <lineage>
        <taxon>Eukaryota</taxon>
        <taxon>Viridiplantae</taxon>
        <taxon>Streptophyta</taxon>
        <taxon>Embryophyta</taxon>
        <taxon>Tracheophyta</taxon>
        <taxon>Spermatophyta</taxon>
        <taxon>Magnoliopsida</taxon>
        <taxon>eudicotyledons</taxon>
        <taxon>Gunneridae</taxon>
        <taxon>Pentapetalae</taxon>
        <taxon>rosids</taxon>
        <taxon>fabids</taxon>
        <taxon>Fabales</taxon>
        <taxon>Fabaceae</taxon>
        <taxon>Papilionoideae</taxon>
        <taxon>50 kb inversion clade</taxon>
        <taxon>NPAAA clade</taxon>
        <taxon>Hologalegina</taxon>
        <taxon>IRL clade</taxon>
        <taxon>Fabeae</taxon>
        <taxon>Lathyrus</taxon>
    </lineage>
</organism>
<proteinExistence type="predicted"/>
<comment type="caution">
    <text evidence="2">The sequence shown here is derived from an EMBL/GenBank/DDBJ whole genome shotgun (WGS) entry which is preliminary data.</text>
</comment>
<keyword evidence="1" id="KW-1133">Transmembrane helix</keyword>
<protein>
    <submittedName>
        <fullName evidence="2">Uncharacterized protein</fullName>
    </submittedName>
</protein>
<keyword evidence="3" id="KW-1185">Reference proteome</keyword>
<accession>A0A9D4Y6X8</accession>
<evidence type="ECO:0000313" key="2">
    <source>
        <dbReference type="EMBL" id="KAI5433877.1"/>
    </source>
</evidence>
<evidence type="ECO:0000256" key="1">
    <source>
        <dbReference type="SAM" id="Phobius"/>
    </source>
</evidence>
<feature type="non-terminal residue" evidence="2">
    <location>
        <position position="166"/>
    </location>
</feature>
<keyword evidence="1" id="KW-0472">Membrane</keyword>
<feature type="transmembrane region" description="Helical" evidence="1">
    <location>
        <begin position="37"/>
        <end position="56"/>
    </location>
</feature>
<name>A0A9D4Y6X8_PEA</name>
<keyword evidence="1" id="KW-0812">Transmembrane</keyword>
<reference evidence="2 3" key="1">
    <citation type="journal article" date="2022" name="Nat. Genet.">
        <title>Improved pea reference genome and pan-genome highlight genomic features and evolutionary characteristics.</title>
        <authorList>
            <person name="Yang T."/>
            <person name="Liu R."/>
            <person name="Luo Y."/>
            <person name="Hu S."/>
            <person name="Wang D."/>
            <person name="Wang C."/>
            <person name="Pandey M.K."/>
            <person name="Ge S."/>
            <person name="Xu Q."/>
            <person name="Li N."/>
            <person name="Li G."/>
            <person name="Huang Y."/>
            <person name="Saxena R.K."/>
            <person name="Ji Y."/>
            <person name="Li M."/>
            <person name="Yan X."/>
            <person name="He Y."/>
            <person name="Liu Y."/>
            <person name="Wang X."/>
            <person name="Xiang C."/>
            <person name="Varshney R.K."/>
            <person name="Ding H."/>
            <person name="Gao S."/>
            <person name="Zong X."/>
        </authorList>
    </citation>
    <scope>NUCLEOTIDE SEQUENCE [LARGE SCALE GENOMIC DNA]</scope>
    <source>
        <strain evidence="2 3">cv. Zhongwan 6</strain>
    </source>
</reference>
<dbReference type="Proteomes" id="UP001058974">
    <property type="component" value="Chromosome 2"/>
</dbReference>
<dbReference type="EMBL" id="JAMSHJ010000002">
    <property type="protein sequence ID" value="KAI5433877.1"/>
    <property type="molecule type" value="Genomic_DNA"/>
</dbReference>